<dbReference type="CDD" id="cd08566">
    <property type="entry name" value="GDPD_AtGDE_like"/>
    <property type="match status" value="1"/>
</dbReference>
<accession>A0A062VEU4</accession>
<dbReference type="eggNOG" id="COG0584">
    <property type="taxonomic scope" value="Bacteria"/>
</dbReference>
<dbReference type="PROSITE" id="PS51704">
    <property type="entry name" value="GP_PDE"/>
    <property type="match status" value="1"/>
</dbReference>
<dbReference type="EMBL" id="ARYM01000027">
    <property type="protein sequence ID" value="KCZ97028.1"/>
    <property type="molecule type" value="Genomic_DNA"/>
</dbReference>
<proteinExistence type="predicted"/>
<dbReference type="Proteomes" id="UP000027100">
    <property type="component" value="Unassembled WGS sequence"/>
</dbReference>
<protein>
    <submittedName>
        <fullName evidence="3">Glycerophosphoryl diester phosphodiesterase</fullName>
    </submittedName>
</protein>
<dbReference type="AlphaFoldDB" id="A0A062VEU4"/>
<evidence type="ECO:0000256" key="1">
    <source>
        <dbReference type="SAM" id="SignalP"/>
    </source>
</evidence>
<feature type="domain" description="GP-PDE" evidence="2">
    <location>
        <begin position="72"/>
        <end position="305"/>
    </location>
</feature>
<dbReference type="GO" id="GO:0006644">
    <property type="term" value="P:phospholipid metabolic process"/>
    <property type="evidence" value="ECO:0007669"/>
    <property type="project" value="TreeGrafter"/>
</dbReference>
<organism evidence="3 4">
    <name type="scientific">Hyphomonas polymorpha PS728</name>
    <dbReference type="NCBI Taxonomy" id="1280954"/>
    <lineage>
        <taxon>Bacteria</taxon>
        <taxon>Pseudomonadati</taxon>
        <taxon>Pseudomonadota</taxon>
        <taxon>Alphaproteobacteria</taxon>
        <taxon>Hyphomonadales</taxon>
        <taxon>Hyphomonadaceae</taxon>
        <taxon>Hyphomonas</taxon>
    </lineage>
</organism>
<dbReference type="PANTHER" id="PTHR46320">
    <property type="entry name" value="GLYCEROPHOSPHODIESTER PHOSPHODIESTERASE 1"/>
    <property type="match status" value="1"/>
</dbReference>
<dbReference type="PANTHER" id="PTHR46320:SF1">
    <property type="entry name" value="GLYCEROPHOSPHODIESTER PHOSPHODIESTERASE 1"/>
    <property type="match status" value="1"/>
</dbReference>
<keyword evidence="1" id="KW-0732">Signal</keyword>
<dbReference type="STRING" id="1280954.HPO_17060"/>
<dbReference type="GO" id="GO:0005886">
    <property type="term" value="C:plasma membrane"/>
    <property type="evidence" value="ECO:0007669"/>
    <property type="project" value="TreeGrafter"/>
</dbReference>
<dbReference type="GO" id="GO:0008889">
    <property type="term" value="F:glycerophosphodiester phosphodiesterase activity"/>
    <property type="evidence" value="ECO:0007669"/>
    <property type="project" value="TreeGrafter"/>
</dbReference>
<dbReference type="GO" id="GO:0006580">
    <property type="term" value="P:ethanolamine metabolic process"/>
    <property type="evidence" value="ECO:0007669"/>
    <property type="project" value="TreeGrafter"/>
</dbReference>
<feature type="signal peptide" evidence="1">
    <location>
        <begin position="1"/>
        <end position="32"/>
    </location>
</feature>
<reference evidence="3 4" key="1">
    <citation type="journal article" date="2014" name="Antonie Van Leeuwenhoek">
        <title>Hyphomonas beringensis sp. nov. and Hyphomonas chukchiensis sp. nov., isolated from surface seawater of the Bering Sea and Chukchi Sea.</title>
        <authorList>
            <person name="Li C."/>
            <person name="Lai Q."/>
            <person name="Li G."/>
            <person name="Dong C."/>
            <person name="Wang J."/>
            <person name="Liao Y."/>
            <person name="Shao Z."/>
        </authorList>
    </citation>
    <scope>NUCLEOTIDE SEQUENCE [LARGE SCALE GENOMIC DNA]</scope>
    <source>
        <strain evidence="3 4">PS728</strain>
    </source>
</reference>
<dbReference type="GO" id="GO:0070291">
    <property type="term" value="P:N-acylethanolamine metabolic process"/>
    <property type="evidence" value="ECO:0007669"/>
    <property type="project" value="TreeGrafter"/>
</dbReference>
<dbReference type="PATRIC" id="fig|1280954.3.peg.3446"/>
<feature type="chain" id="PRO_5001615132" evidence="1">
    <location>
        <begin position="33"/>
        <end position="329"/>
    </location>
</feature>
<evidence type="ECO:0000313" key="3">
    <source>
        <dbReference type="EMBL" id="KCZ97028.1"/>
    </source>
</evidence>
<dbReference type="Pfam" id="PF03009">
    <property type="entry name" value="GDPD"/>
    <property type="match status" value="1"/>
</dbReference>
<sequence>MAAPLSFAFRSAIEGMIMFRNSLLLASASLLAACVSAPDAPEAPAGPVSFPLVSAAGDMPGFFDCLRENDAVIISGHRGGPVPGYPENALETFAHTVSEVPALLEVDVQKSADGVLVLMHDDTLARTTDGEGEVRGMTFERLRELFLVDNDGTLTQFRIPTLTDTLSWSEGRALLALDRKAETTYEDLVDAVRTQNAFARVVFATYSLEDAALVYRLAPEAMIVTPIEKLEDLATLREAGVDLSHILSWGGTEVPNPDFYAALAAEGVESAFAPLGWWTGSWDSRIRMLGDDTLYRRITQGVQLVATDRVREVAAVLPGVARAKACVTP</sequence>
<dbReference type="InterPro" id="IPR030395">
    <property type="entry name" value="GP_PDE_dom"/>
</dbReference>
<comment type="caution">
    <text evidence="3">The sequence shown here is derived from an EMBL/GenBank/DDBJ whole genome shotgun (WGS) entry which is preliminary data.</text>
</comment>
<dbReference type="Gene3D" id="3.20.20.190">
    <property type="entry name" value="Phosphatidylinositol (PI) phosphodiesterase"/>
    <property type="match status" value="1"/>
</dbReference>
<evidence type="ECO:0000259" key="2">
    <source>
        <dbReference type="PROSITE" id="PS51704"/>
    </source>
</evidence>
<keyword evidence="4" id="KW-1185">Reference proteome</keyword>
<gene>
    <name evidence="3" type="ORF">HPO_17060</name>
</gene>
<name>A0A062VEU4_9PROT</name>
<dbReference type="SUPFAM" id="SSF51695">
    <property type="entry name" value="PLC-like phosphodiesterases"/>
    <property type="match status" value="1"/>
</dbReference>
<dbReference type="InterPro" id="IPR017946">
    <property type="entry name" value="PLC-like_Pdiesterase_TIM-brl"/>
</dbReference>
<evidence type="ECO:0000313" key="4">
    <source>
        <dbReference type="Proteomes" id="UP000027100"/>
    </source>
</evidence>